<protein>
    <submittedName>
        <fullName evidence="1">Uncharacterized protein</fullName>
    </submittedName>
</protein>
<sequence>MPHILVHLLRSWRTWFCSHTSSWLCEKIKPTRSRRMRNGRRPNSTSPTGYADDTITFASASLLLKTDGNQPIVLQGTMKIRVWHSTPIVLKNSLHSRLTPTSLARLSKHSDQHKHSIITSVTATLTHFPTNHAIITSNIKS</sequence>
<organism evidence="1 2">
    <name type="scientific">Phialophora macrospora</name>
    <dbReference type="NCBI Taxonomy" id="1851006"/>
    <lineage>
        <taxon>Eukaryota</taxon>
        <taxon>Fungi</taxon>
        <taxon>Dikarya</taxon>
        <taxon>Ascomycota</taxon>
        <taxon>Pezizomycotina</taxon>
        <taxon>Eurotiomycetes</taxon>
        <taxon>Chaetothyriomycetidae</taxon>
        <taxon>Chaetothyriales</taxon>
        <taxon>Herpotrichiellaceae</taxon>
        <taxon>Phialophora</taxon>
    </lineage>
</organism>
<keyword evidence="2" id="KW-1185">Reference proteome</keyword>
<dbReference type="EMBL" id="KN846960">
    <property type="protein sequence ID" value="KIW65156.1"/>
    <property type="molecule type" value="Genomic_DNA"/>
</dbReference>
<dbReference type="Proteomes" id="UP000054266">
    <property type="component" value="Unassembled WGS sequence"/>
</dbReference>
<name>A0A0D2CIT0_9EURO</name>
<accession>A0A0D2CIT0</accession>
<dbReference type="HOGENOM" id="CLU_1825060_0_0_1"/>
<evidence type="ECO:0000313" key="2">
    <source>
        <dbReference type="Proteomes" id="UP000054266"/>
    </source>
</evidence>
<gene>
    <name evidence="1" type="ORF">PV04_07437</name>
</gene>
<dbReference type="AlphaFoldDB" id="A0A0D2CIT0"/>
<reference evidence="1 2" key="1">
    <citation type="submission" date="2015-01" db="EMBL/GenBank/DDBJ databases">
        <title>The Genome Sequence of Capronia semiimmersa CBS27337.</title>
        <authorList>
            <consortium name="The Broad Institute Genomics Platform"/>
            <person name="Cuomo C."/>
            <person name="de Hoog S."/>
            <person name="Gorbushina A."/>
            <person name="Stielow B."/>
            <person name="Teixiera M."/>
            <person name="Abouelleil A."/>
            <person name="Chapman S.B."/>
            <person name="Priest M."/>
            <person name="Young S.K."/>
            <person name="Wortman J."/>
            <person name="Nusbaum C."/>
            <person name="Birren B."/>
        </authorList>
    </citation>
    <scope>NUCLEOTIDE SEQUENCE [LARGE SCALE GENOMIC DNA]</scope>
    <source>
        <strain evidence="1 2">CBS 27337</strain>
    </source>
</reference>
<evidence type="ECO:0000313" key="1">
    <source>
        <dbReference type="EMBL" id="KIW65156.1"/>
    </source>
</evidence>
<proteinExistence type="predicted"/>